<protein>
    <submittedName>
        <fullName evidence="9">Choline dehydrogenase</fullName>
        <ecNumber evidence="9">1.1.99.1</ecNumber>
    </submittedName>
</protein>
<dbReference type="InterPro" id="IPR036188">
    <property type="entry name" value="FAD/NAD-bd_sf"/>
</dbReference>
<evidence type="ECO:0000256" key="2">
    <source>
        <dbReference type="ARBA" id="ARBA00010790"/>
    </source>
</evidence>
<dbReference type="Gene3D" id="3.50.50.60">
    <property type="entry name" value="FAD/NAD(P)-binding domain"/>
    <property type="match status" value="1"/>
</dbReference>
<dbReference type="Proteomes" id="UP000583127">
    <property type="component" value="Unassembled WGS sequence"/>
</dbReference>
<feature type="domain" description="Glucose-methanol-choline oxidoreductase N-terminal" evidence="7">
    <location>
        <begin position="83"/>
        <end position="106"/>
    </location>
</feature>
<dbReference type="GO" id="GO:0008812">
    <property type="term" value="F:choline dehydrogenase activity"/>
    <property type="evidence" value="ECO:0007669"/>
    <property type="project" value="UniProtKB-EC"/>
</dbReference>
<dbReference type="InterPro" id="IPR000172">
    <property type="entry name" value="GMC_OxRdtase_N"/>
</dbReference>
<evidence type="ECO:0000313" key="9">
    <source>
        <dbReference type="EMBL" id="NML32209.1"/>
    </source>
</evidence>
<evidence type="ECO:0000256" key="1">
    <source>
        <dbReference type="ARBA" id="ARBA00001974"/>
    </source>
</evidence>
<feature type="binding site" evidence="5">
    <location>
        <position position="85"/>
    </location>
    <ligand>
        <name>FAD</name>
        <dbReference type="ChEBI" id="CHEBI:57692"/>
    </ligand>
</feature>
<dbReference type="PROSITE" id="PS00623">
    <property type="entry name" value="GMC_OXRED_1"/>
    <property type="match status" value="1"/>
</dbReference>
<dbReference type="SUPFAM" id="SSF54373">
    <property type="entry name" value="FAD-linked reductases, C-terminal domain"/>
    <property type="match status" value="1"/>
</dbReference>
<evidence type="ECO:0000259" key="8">
    <source>
        <dbReference type="PROSITE" id="PS00624"/>
    </source>
</evidence>
<feature type="domain" description="Glucose-methanol-choline oxidoreductase N-terminal" evidence="8">
    <location>
        <begin position="257"/>
        <end position="271"/>
    </location>
</feature>
<evidence type="ECO:0000256" key="5">
    <source>
        <dbReference type="PIRSR" id="PIRSR000137-2"/>
    </source>
</evidence>
<comment type="similarity">
    <text evidence="2 6">Belongs to the GMC oxidoreductase family.</text>
</comment>
<dbReference type="InterPro" id="IPR012132">
    <property type="entry name" value="GMC_OxRdtase"/>
</dbReference>
<dbReference type="NCBIfam" id="NF002550">
    <property type="entry name" value="PRK02106.1"/>
    <property type="match status" value="1"/>
</dbReference>
<gene>
    <name evidence="9" type="ORF">HHL14_15350</name>
</gene>
<keyword evidence="9" id="KW-0560">Oxidoreductase</keyword>
<dbReference type="EMBL" id="JABBFZ010000008">
    <property type="protein sequence ID" value="NML32209.1"/>
    <property type="molecule type" value="Genomic_DNA"/>
</dbReference>
<dbReference type="SUPFAM" id="SSF51905">
    <property type="entry name" value="FAD/NAD(P)-binding domain"/>
    <property type="match status" value="1"/>
</dbReference>
<dbReference type="Gene3D" id="3.30.560.10">
    <property type="entry name" value="Glucose Oxidase, domain 3"/>
    <property type="match status" value="1"/>
</dbReference>
<dbReference type="PANTHER" id="PTHR11552">
    <property type="entry name" value="GLUCOSE-METHANOL-CHOLINE GMC OXIDOREDUCTASE"/>
    <property type="match status" value="1"/>
</dbReference>
<dbReference type="RefSeq" id="WP_169498467.1">
    <property type="nucleotide sequence ID" value="NZ_JABBFZ010000008.1"/>
</dbReference>
<reference evidence="9 10" key="1">
    <citation type="submission" date="2020-04" db="EMBL/GenBank/DDBJ databases">
        <title>Paraburkholderia sp. G-4-1-8 isolated from soil.</title>
        <authorList>
            <person name="Dahal R.H."/>
        </authorList>
    </citation>
    <scope>NUCLEOTIDE SEQUENCE [LARGE SCALE GENOMIC DNA]</scope>
    <source>
        <strain evidence="9 10">G-4-1-8</strain>
    </source>
</reference>
<dbReference type="PANTHER" id="PTHR11552:SF147">
    <property type="entry name" value="CHOLINE DEHYDROGENASE, MITOCHONDRIAL"/>
    <property type="match status" value="1"/>
</dbReference>
<name>A0A7X9X6X9_9BURK</name>
<feature type="binding site" evidence="5">
    <location>
        <position position="221"/>
    </location>
    <ligand>
        <name>FAD</name>
        <dbReference type="ChEBI" id="CHEBI:57692"/>
    </ligand>
</feature>
<dbReference type="PROSITE" id="PS00624">
    <property type="entry name" value="GMC_OXRED_2"/>
    <property type="match status" value="1"/>
</dbReference>
<accession>A0A7X9X6X9</accession>
<keyword evidence="4 5" id="KW-0274">FAD</keyword>
<proteinExistence type="inferred from homology"/>
<evidence type="ECO:0000256" key="6">
    <source>
        <dbReference type="RuleBase" id="RU003968"/>
    </source>
</evidence>
<evidence type="ECO:0000256" key="4">
    <source>
        <dbReference type="ARBA" id="ARBA00022827"/>
    </source>
</evidence>
<dbReference type="AlphaFoldDB" id="A0A7X9X6X9"/>
<dbReference type="Pfam" id="PF00732">
    <property type="entry name" value="GMC_oxred_N"/>
    <property type="match status" value="1"/>
</dbReference>
<dbReference type="PIRSF" id="PIRSF000137">
    <property type="entry name" value="Alcohol_oxidase"/>
    <property type="match status" value="1"/>
</dbReference>
<evidence type="ECO:0000259" key="7">
    <source>
        <dbReference type="PROSITE" id="PS00623"/>
    </source>
</evidence>
<keyword evidence="10" id="KW-1185">Reference proteome</keyword>
<dbReference type="EC" id="1.1.99.1" evidence="9"/>
<evidence type="ECO:0000313" key="10">
    <source>
        <dbReference type="Proteomes" id="UP000583127"/>
    </source>
</evidence>
<keyword evidence="3 6" id="KW-0285">Flavoprotein</keyword>
<dbReference type="InterPro" id="IPR007867">
    <property type="entry name" value="GMC_OxRtase_C"/>
</dbReference>
<comment type="caution">
    <text evidence="9">The sequence shown here is derived from an EMBL/GenBank/DDBJ whole genome shotgun (WGS) entry which is preliminary data.</text>
</comment>
<organism evidence="9 10">
    <name type="scientific">Paraburkholderia antibiotica</name>
    <dbReference type="NCBI Taxonomy" id="2728839"/>
    <lineage>
        <taxon>Bacteria</taxon>
        <taxon>Pseudomonadati</taxon>
        <taxon>Pseudomonadota</taxon>
        <taxon>Betaproteobacteria</taxon>
        <taxon>Burkholderiales</taxon>
        <taxon>Burkholderiaceae</taxon>
        <taxon>Paraburkholderia</taxon>
    </lineage>
</organism>
<evidence type="ECO:0000256" key="3">
    <source>
        <dbReference type="ARBA" id="ARBA00022630"/>
    </source>
</evidence>
<comment type="cofactor">
    <cofactor evidence="1 5">
        <name>FAD</name>
        <dbReference type="ChEBI" id="CHEBI:57692"/>
    </cofactor>
</comment>
<dbReference type="GO" id="GO:0050660">
    <property type="term" value="F:flavin adenine dinucleotide binding"/>
    <property type="evidence" value="ECO:0007669"/>
    <property type="project" value="InterPro"/>
</dbReference>
<sequence>MQTEQFDYVIVGAGSAGCVLANRLSADGQHRVLLVEAGGKDRNIWIHVPLGYGKTMFNRKLNWMFETEPVPQLNARRVKQPRGRVLGGSSSLNGLLYVRGQREDYDDWQDMGCDGWGYDDVLPYFIRSEDQQRGADPWHGTGGPLAVSDFPDGSHPIADAFIASATAQGIPSNDDFNGERQEGVGYFQATARNGRRCSTAVGFLRPAMRRGNLVVRTNAKVQRVLFAGKRATGIEYRHDDGSVHTALARREVILSAGAIQTPQLLELSGIGQPALLSRLGVPLVHAAPGVGENLQDHLQARLIYNTRDKITVNDDLGSLYRKARMVLRYVASRRGPLTWLAGIAGGFARTDPSLSRPDIQFHLYPYSSDRADPSLHPFSAFTLTVCKLRPEARGSVHATSSDPLAPPSIQPNYLDHPADVATMIAAVKLGRSVIAGTPTQQLVSQEYSPGRDCRSEADILEFIREKAFSVYHPVGSCRMGSDLAAPVDPQLRVRGVDGLRVADASIMPIIVSGNTNAAAIMIGEKAADLIMQSQ</sequence>
<dbReference type="Pfam" id="PF05199">
    <property type="entry name" value="GMC_oxred_C"/>
    <property type="match status" value="1"/>
</dbReference>